<reference evidence="6 7" key="1">
    <citation type="submission" date="2019-03" db="EMBL/GenBank/DDBJ databases">
        <authorList>
            <person name="Molinero N."/>
            <person name="Sanchez B."/>
            <person name="Walker A."/>
            <person name="Duncan S."/>
            <person name="Delgado S."/>
            <person name="Margolles A."/>
        </authorList>
    </citation>
    <scope>NUCLEOTIDE SEQUENCE [LARGE SCALE GENOMIC DNA]</scope>
    <source>
        <strain evidence="6 7">IPLA60002</strain>
    </source>
</reference>
<gene>
    <name evidence="6" type="ORF">E2N93_06900</name>
</gene>
<name>A0ABT0NHM3_9FIRM</name>
<dbReference type="Gene3D" id="3.50.50.60">
    <property type="entry name" value="FAD/NAD(P)-binding domain"/>
    <property type="match status" value="1"/>
</dbReference>
<dbReference type="Pfam" id="PF22780">
    <property type="entry name" value="HI0933_like_1st"/>
    <property type="match status" value="1"/>
</dbReference>
<evidence type="ECO:0000313" key="6">
    <source>
        <dbReference type="EMBL" id="MCL3787733.1"/>
    </source>
</evidence>
<dbReference type="InterPro" id="IPR023166">
    <property type="entry name" value="BaiN-like_dom_sf"/>
</dbReference>
<accession>A0ABT0NHM3</accession>
<evidence type="ECO:0000313" key="7">
    <source>
        <dbReference type="Proteomes" id="UP001056693"/>
    </source>
</evidence>
<proteinExistence type="predicted"/>
<dbReference type="SUPFAM" id="SSF160996">
    <property type="entry name" value="HI0933 insert domain-like"/>
    <property type="match status" value="1"/>
</dbReference>
<keyword evidence="7" id="KW-1185">Reference proteome</keyword>
<protein>
    <submittedName>
        <fullName evidence="6">Aminoacetone oxidase family FAD-binding enzyme</fullName>
    </submittedName>
</protein>
<dbReference type="SUPFAM" id="SSF51905">
    <property type="entry name" value="FAD/NAD(P)-binding domain"/>
    <property type="match status" value="1"/>
</dbReference>
<dbReference type="Proteomes" id="UP001056693">
    <property type="component" value="Unassembled WGS sequence"/>
</dbReference>
<dbReference type="InterPro" id="IPR057661">
    <property type="entry name" value="RsdA/BaiN/AoA(So)_Rossmann"/>
</dbReference>
<evidence type="ECO:0000259" key="5">
    <source>
        <dbReference type="Pfam" id="PF22780"/>
    </source>
</evidence>
<sequence>MITLKNTNYDIITVGAGAAGLAAAISAKRKNRDLKIAILEAQSKAGKKILVTGNGRCNLTNTNVSKEFYHGSFDVSKILNRLSAEKLINFFSTLGLVCDTETNGLVYPHSRQASAVLDVLLMEIKRLKIEIICDCKVELIRKKGEFFNIKTSNGEYTAKKAVMSCGGKASPTAGGTGLGLDVIKNLGHKITPLFPALCPIQVKSDFMKSLKGIRAKAEVTLYDGEKAIKSEIGEVQFTDNALSGICVFNLTTLLPKTKNPIISVNLTKDYSYIELLNLLYDRKKLFANEPLEEFFTGLFHKKIGTALIKSITNKALTESCKKLSDKELKSLANLIQNWKFECKQCKDFSKAQVMLGGVNGNEVNGYTFESKVVKNLYICGEALDVCGDCGGFNLHFAFASGIITGENL</sequence>
<evidence type="ECO:0000259" key="4">
    <source>
        <dbReference type="Pfam" id="PF03486"/>
    </source>
</evidence>
<keyword evidence="2" id="KW-0285">Flavoprotein</keyword>
<dbReference type="Gene3D" id="1.10.8.260">
    <property type="entry name" value="HI0933 insert domain-like"/>
    <property type="match status" value="1"/>
</dbReference>
<dbReference type="PANTHER" id="PTHR42887:SF2">
    <property type="entry name" value="OS12G0638800 PROTEIN"/>
    <property type="match status" value="1"/>
</dbReference>
<evidence type="ECO:0000256" key="2">
    <source>
        <dbReference type="ARBA" id="ARBA00022630"/>
    </source>
</evidence>
<dbReference type="NCBIfam" id="TIGR00275">
    <property type="entry name" value="aminoacetone oxidase family FAD-binding enzyme"/>
    <property type="match status" value="1"/>
</dbReference>
<dbReference type="Pfam" id="PF03486">
    <property type="entry name" value="HI0933_like"/>
    <property type="match status" value="1"/>
</dbReference>
<dbReference type="InterPro" id="IPR055178">
    <property type="entry name" value="RsdA/BaiN/AoA(So)-like_dom"/>
</dbReference>
<dbReference type="Gene3D" id="2.40.30.10">
    <property type="entry name" value="Translation factors"/>
    <property type="match status" value="1"/>
</dbReference>
<keyword evidence="3" id="KW-0274">FAD</keyword>
<comment type="caution">
    <text evidence="6">The sequence shown here is derived from an EMBL/GenBank/DDBJ whole genome shotgun (WGS) entry which is preliminary data.</text>
</comment>
<feature type="domain" description="RsdA/BaiN/AoA(So)-like insert" evidence="5">
    <location>
        <begin position="195"/>
        <end position="353"/>
    </location>
</feature>
<dbReference type="PANTHER" id="PTHR42887">
    <property type="entry name" value="OS12G0638800 PROTEIN"/>
    <property type="match status" value="1"/>
</dbReference>
<evidence type="ECO:0000256" key="3">
    <source>
        <dbReference type="ARBA" id="ARBA00022827"/>
    </source>
</evidence>
<dbReference type="EMBL" id="SNUZ01000009">
    <property type="protein sequence ID" value="MCL3787733.1"/>
    <property type="molecule type" value="Genomic_DNA"/>
</dbReference>
<feature type="domain" description="RsdA/BaiN/AoA(So)-like Rossmann fold-like" evidence="4">
    <location>
        <begin position="10"/>
        <end position="406"/>
    </location>
</feature>
<organism evidence="6 7">
    <name type="scientific">Ruminococcus bromii</name>
    <dbReference type="NCBI Taxonomy" id="40518"/>
    <lineage>
        <taxon>Bacteria</taxon>
        <taxon>Bacillati</taxon>
        <taxon>Bacillota</taxon>
        <taxon>Clostridia</taxon>
        <taxon>Eubacteriales</taxon>
        <taxon>Oscillospiraceae</taxon>
        <taxon>Ruminococcus</taxon>
    </lineage>
</organism>
<evidence type="ECO:0000256" key="1">
    <source>
        <dbReference type="ARBA" id="ARBA00001974"/>
    </source>
</evidence>
<dbReference type="InterPro" id="IPR004792">
    <property type="entry name" value="BaiN-like"/>
</dbReference>
<comment type="cofactor">
    <cofactor evidence="1">
        <name>FAD</name>
        <dbReference type="ChEBI" id="CHEBI:57692"/>
    </cofactor>
</comment>
<dbReference type="InterPro" id="IPR036188">
    <property type="entry name" value="FAD/NAD-bd_sf"/>
</dbReference>